<protein>
    <submittedName>
        <fullName evidence="1">Uncharacterized protein</fullName>
    </submittedName>
</protein>
<keyword evidence="2" id="KW-1185">Reference proteome</keyword>
<gene>
    <name evidence="1" type="ORF">QO016_000754</name>
</gene>
<dbReference type="Proteomes" id="UP001236369">
    <property type="component" value="Unassembled WGS sequence"/>
</dbReference>
<dbReference type="EMBL" id="JAUSVV010000001">
    <property type="protein sequence ID" value="MDQ0441277.1"/>
    <property type="molecule type" value="Genomic_DNA"/>
</dbReference>
<comment type="caution">
    <text evidence="1">The sequence shown here is derived from an EMBL/GenBank/DDBJ whole genome shotgun (WGS) entry which is preliminary data.</text>
</comment>
<accession>A0ABU0HG30</accession>
<name>A0ABU0HG30_9HYPH</name>
<evidence type="ECO:0000313" key="1">
    <source>
        <dbReference type="EMBL" id="MDQ0441277.1"/>
    </source>
</evidence>
<reference evidence="1 2" key="1">
    <citation type="submission" date="2023-07" db="EMBL/GenBank/DDBJ databases">
        <title>Genomic Encyclopedia of Type Strains, Phase IV (KMG-IV): sequencing the most valuable type-strain genomes for metagenomic binning, comparative biology and taxonomic classification.</title>
        <authorList>
            <person name="Goeker M."/>
        </authorList>
    </citation>
    <scope>NUCLEOTIDE SEQUENCE [LARGE SCALE GENOMIC DNA]</scope>
    <source>
        <strain evidence="1 2">DSM 19562</strain>
    </source>
</reference>
<dbReference type="RefSeq" id="WP_238253284.1">
    <property type="nucleotide sequence ID" value="NZ_BPQX01000075.1"/>
</dbReference>
<sequence length="58" mass="6153">MLAFIAARVPAPAQETADRDPGFLTLTFALARIVRREAAVAFARHCALMEAAGGPNPM</sequence>
<proteinExistence type="predicted"/>
<evidence type="ECO:0000313" key="2">
    <source>
        <dbReference type="Proteomes" id="UP001236369"/>
    </source>
</evidence>
<organism evidence="1 2">
    <name type="scientific">Methylobacterium persicinum</name>
    <dbReference type="NCBI Taxonomy" id="374426"/>
    <lineage>
        <taxon>Bacteria</taxon>
        <taxon>Pseudomonadati</taxon>
        <taxon>Pseudomonadota</taxon>
        <taxon>Alphaproteobacteria</taxon>
        <taxon>Hyphomicrobiales</taxon>
        <taxon>Methylobacteriaceae</taxon>
        <taxon>Methylobacterium</taxon>
    </lineage>
</organism>